<evidence type="ECO:0000256" key="1">
    <source>
        <dbReference type="SAM" id="MobiDB-lite"/>
    </source>
</evidence>
<feature type="transmembrane region" description="Helical" evidence="2">
    <location>
        <begin position="6"/>
        <end position="24"/>
    </location>
</feature>
<comment type="caution">
    <text evidence="3">The sequence shown here is derived from an EMBL/GenBank/DDBJ whole genome shotgun (WGS) entry which is preliminary data.</text>
</comment>
<proteinExistence type="predicted"/>
<reference evidence="3 4" key="1">
    <citation type="submission" date="2019-01" db="EMBL/GenBank/DDBJ databases">
        <title>Litorilituus lipolytica sp. nov., isolated from intertidal sand of the Yellow Sea in China.</title>
        <authorList>
            <person name="Liu A."/>
        </authorList>
    </citation>
    <scope>NUCLEOTIDE SEQUENCE [LARGE SCALE GENOMIC DNA]</scope>
    <source>
        <strain evidence="3 4">RZ04</strain>
    </source>
</reference>
<sequence>MTKLESIAVAILVIASGAYIINSVNNSDENTVKKQETSTTVSTQAKKPVNQSSQPLPPPRHNTSVNHAALPVEHGYADDSGKQINPETGERLPPPPPAPAPRKNGNRTSHHSAHQHGHESDSSNKRGSDVPPPVGPNG</sequence>
<dbReference type="AlphaFoldDB" id="A0A502KLQ7"/>
<dbReference type="OrthoDB" id="9849511at2"/>
<evidence type="ECO:0000256" key="2">
    <source>
        <dbReference type="SAM" id="Phobius"/>
    </source>
</evidence>
<keyword evidence="2" id="KW-1133">Transmembrane helix</keyword>
<keyword evidence="2" id="KW-0812">Transmembrane</keyword>
<feature type="compositionally biased region" description="Basic residues" evidence="1">
    <location>
        <begin position="104"/>
        <end position="115"/>
    </location>
</feature>
<keyword evidence="2" id="KW-0472">Membrane</keyword>
<dbReference type="Proteomes" id="UP000315303">
    <property type="component" value="Unassembled WGS sequence"/>
</dbReference>
<keyword evidence="4" id="KW-1185">Reference proteome</keyword>
<dbReference type="RefSeq" id="WP_140605508.1">
    <property type="nucleotide sequence ID" value="NZ_SAWY01000040.1"/>
</dbReference>
<accession>A0A502KLQ7</accession>
<gene>
    <name evidence="3" type="ORF">EPA86_16600</name>
</gene>
<protein>
    <submittedName>
        <fullName evidence="3">Uncharacterized protein</fullName>
    </submittedName>
</protein>
<organism evidence="3 4">
    <name type="scientific">Litorilituus lipolyticus</name>
    <dbReference type="NCBI Taxonomy" id="2491017"/>
    <lineage>
        <taxon>Bacteria</taxon>
        <taxon>Pseudomonadati</taxon>
        <taxon>Pseudomonadota</taxon>
        <taxon>Gammaproteobacteria</taxon>
        <taxon>Alteromonadales</taxon>
        <taxon>Colwelliaceae</taxon>
        <taxon>Litorilituus</taxon>
    </lineage>
</organism>
<name>A0A502KLQ7_9GAMM</name>
<feature type="compositionally biased region" description="Polar residues" evidence="1">
    <location>
        <begin position="37"/>
        <end position="54"/>
    </location>
</feature>
<evidence type="ECO:0000313" key="4">
    <source>
        <dbReference type="Proteomes" id="UP000315303"/>
    </source>
</evidence>
<dbReference type="EMBL" id="SAWY01000040">
    <property type="protein sequence ID" value="TPH12560.1"/>
    <property type="molecule type" value="Genomic_DNA"/>
</dbReference>
<feature type="compositionally biased region" description="Basic and acidic residues" evidence="1">
    <location>
        <begin position="116"/>
        <end position="128"/>
    </location>
</feature>
<feature type="region of interest" description="Disordered" evidence="1">
    <location>
        <begin position="25"/>
        <end position="138"/>
    </location>
</feature>
<evidence type="ECO:0000313" key="3">
    <source>
        <dbReference type="EMBL" id="TPH12560.1"/>
    </source>
</evidence>